<name>K2G6K2_9BACT</name>
<evidence type="ECO:0000313" key="1">
    <source>
        <dbReference type="EMBL" id="EKE29962.1"/>
    </source>
</evidence>
<protein>
    <submittedName>
        <fullName evidence="1">Uncharacterized protein</fullName>
    </submittedName>
</protein>
<organism evidence="1">
    <name type="scientific">uncultured bacterium</name>
    <name type="common">gcode 4</name>
    <dbReference type="NCBI Taxonomy" id="1234023"/>
    <lineage>
        <taxon>Bacteria</taxon>
        <taxon>environmental samples</taxon>
    </lineage>
</organism>
<proteinExistence type="predicted"/>
<dbReference type="AlphaFoldDB" id="K2G6K2"/>
<feature type="non-terminal residue" evidence="1">
    <location>
        <position position="25"/>
    </location>
</feature>
<dbReference type="EMBL" id="AMFJ01000071">
    <property type="protein sequence ID" value="EKE29962.1"/>
    <property type="molecule type" value="Genomic_DNA"/>
</dbReference>
<accession>K2G6K2</accession>
<gene>
    <name evidence="1" type="ORF">ACD_2C00071G0001</name>
</gene>
<sequence length="25" mass="2666">MEALTPSPSPERRGGFSPLIIIIPS</sequence>
<reference evidence="1" key="1">
    <citation type="journal article" date="2012" name="Science">
        <title>Fermentation, hydrogen, and sulfur metabolism in multiple uncultivated bacterial phyla.</title>
        <authorList>
            <person name="Wrighton K.C."/>
            <person name="Thomas B.C."/>
            <person name="Sharon I."/>
            <person name="Miller C.S."/>
            <person name="Castelle C.J."/>
            <person name="VerBerkmoes N.C."/>
            <person name="Wilkins M.J."/>
            <person name="Hettich R.L."/>
            <person name="Lipton M.S."/>
            <person name="Williams K.H."/>
            <person name="Long P.E."/>
            <person name="Banfield J.F."/>
        </authorList>
    </citation>
    <scope>NUCLEOTIDE SEQUENCE [LARGE SCALE GENOMIC DNA]</scope>
</reference>
<comment type="caution">
    <text evidence="1">The sequence shown here is derived from an EMBL/GenBank/DDBJ whole genome shotgun (WGS) entry which is preliminary data.</text>
</comment>